<comment type="caution">
    <text evidence="9">The sequence shown here is derived from an EMBL/GenBank/DDBJ whole genome shotgun (WGS) entry which is preliminary data.</text>
</comment>
<evidence type="ECO:0000313" key="9">
    <source>
        <dbReference type="EMBL" id="MBC5712725.1"/>
    </source>
</evidence>
<feature type="transmembrane region" description="Helical" evidence="7">
    <location>
        <begin position="825"/>
        <end position="848"/>
    </location>
</feature>
<feature type="transmembrane region" description="Helical" evidence="7">
    <location>
        <begin position="417"/>
        <end position="439"/>
    </location>
</feature>
<feature type="domain" description="ABC3 transporter permease C-terminal" evidence="8">
    <location>
        <begin position="780"/>
        <end position="887"/>
    </location>
</feature>
<keyword evidence="4 7" id="KW-1133">Transmembrane helix</keyword>
<dbReference type="EMBL" id="JACOPH010000001">
    <property type="protein sequence ID" value="MBC5712725.1"/>
    <property type="molecule type" value="Genomic_DNA"/>
</dbReference>
<dbReference type="PANTHER" id="PTHR30287">
    <property type="entry name" value="MEMBRANE COMPONENT OF PREDICTED ABC SUPERFAMILY METABOLITE UPTAKE TRANSPORTER"/>
    <property type="match status" value="1"/>
</dbReference>
<feature type="transmembrane region" description="Helical" evidence="7">
    <location>
        <begin position="868"/>
        <end position="887"/>
    </location>
</feature>
<feature type="coiled-coil region" evidence="6">
    <location>
        <begin position="255"/>
        <end position="282"/>
    </location>
</feature>
<dbReference type="Pfam" id="PF02687">
    <property type="entry name" value="FtsX"/>
    <property type="match status" value="2"/>
</dbReference>
<evidence type="ECO:0000256" key="7">
    <source>
        <dbReference type="SAM" id="Phobius"/>
    </source>
</evidence>
<accession>A0A923LM16</accession>
<dbReference type="GO" id="GO:0005886">
    <property type="term" value="C:plasma membrane"/>
    <property type="evidence" value="ECO:0007669"/>
    <property type="project" value="UniProtKB-SubCell"/>
</dbReference>
<feature type="transmembrane region" description="Helical" evidence="7">
    <location>
        <begin position="778"/>
        <end position="798"/>
    </location>
</feature>
<dbReference type="RefSeq" id="WP_186865800.1">
    <property type="nucleotide sequence ID" value="NZ_JACOPH010000001.1"/>
</dbReference>
<dbReference type="AlphaFoldDB" id="A0A923LM16"/>
<keyword evidence="10" id="KW-1185">Reference proteome</keyword>
<dbReference type="PANTHER" id="PTHR30287:SF2">
    <property type="entry name" value="BLL1001 PROTEIN"/>
    <property type="match status" value="1"/>
</dbReference>
<keyword evidence="2" id="KW-1003">Cell membrane</keyword>
<feature type="domain" description="ABC3 transporter permease C-terminal" evidence="8">
    <location>
        <begin position="418"/>
        <end position="534"/>
    </location>
</feature>
<organism evidence="9 10">
    <name type="scientific">Roseburia zhanii</name>
    <dbReference type="NCBI Taxonomy" id="2763064"/>
    <lineage>
        <taxon>Bacteria</taxon>
        <taxon>Bacillati</taxon>
        <taxon>Bacillota</taxon>
        <taxon>Clostridia</taxon>
        <taxon>Lachnospirales</taxon>
        <taxon>Lachnospiraceae</taxon>
        <taxon>Roseburia</taxon>
    </lineage>
</organism>
<proteinExistence type="predicted"/>
<protein>
    <submittedName>
        <fullName evidence="9">FtsX-like permease family protein</fullName>
    </submittedName>
</protein>
<reference evidence="9" key="1">
    <citation type="submission" date="2020-08" db="EMBL/GenBank/DDBJ databases">
        <title>Genome public.</title>
        <authorList>
            <person name="Liu C."/>
            <person name="Sun Q."/>
        </authorList>
    </citation>
    <scope>NUCLEOTIDE SEQUENCE</scope>
    <source>
        <strain evidence="9">BX1005</strain>
    </source>
</reference>
<keyword evidence="3 7" id="KW-0812">Transmembrane</keyword>
<keyword evidence="6" id="KW-0175">Coiled coil</keyword>
<evidence type="ECO:0000256" key="6">
    <source>
        <dbReference type="SAM" id="Coils"/>
    </source>
</evidence>
<evidence type="ECO:0000259" key="8">
    <source>
        <dbReference type="Pfam" id="PF02687"/>
    </source>
</evidence>
<evidence type="ECO:0000256" key="1">
    <source>
        <dbReference type="ARBA" id="ARBA00004651"/>
    </source>
</evidence>
<sequence>MQKILRKRVLRDLKENLFRYLALAFLIVIGMYIIVSLIGAGVTIIDNGQKHDDANKIEQGQFEVFVPLTKAGIEKIKEAGALVEAMFYEDYAVDQGQIVRVFANRRQIDLIECDTGHVAETDDEIVVEKRFAEENQIQTGDSLTIAGHMFTITGTGTTPDYNVPLKEISDSVADSKNFGTVFVTQKAYDMLHATGKSEKTENYLYAYRLTGDTDNEAVKDVLEDMKVDTDKIKDTYFQEYWKRTGAVLDDFKNGVEDLNDGAEELSDGLDEITDNNKVLNDAAEKLFTAYLIQASSALKGYGFSVELTEENFEKELDHIADKEGGVAALSIRGVKSDLKQIRQFKDGIKEYTDAVSEAGDGAEELSDGIEELKSGSDDFLDEYDTGLSDLTQFITAEENPRIGAAADDQQINVQCGYFFGVLLMMLFAYVISVFVVHGIERESSVIGALYALGVKRKDLMLHYLTLPVCVTTVAGLIGFGIGISPWGIPTQMADAYAYYSVPQIEVLIPPILIIYGIIMPPVTAIIVNYFVIRKKLSKTALSLIKNEVKQPKGSNVNLGSMGFISRFRIRQMLREMRTGITVIIGMFISLICLMLSLNTAVLCSNVQIDNVKDTKYEYMYTYKYPTENPPEGGEAAYVKTLKKEILGYNWDINVLGLEEDSKYFDAKVVKGSKNKVAVSSALAQKYKIKTGDELILHDEDAQIDYAFTVENIVQYTPAFYVFMDIEDARELFGASKDEYNVVFSDHALSVDSARLYSIVTKSDIEASAGIFSDLMRSMVIMIVVISALIFTVVMYLMMKVMIDRSSFSISLIKVFGFHKKEVRKLYLDGNFFMIAVSAAICLPLSKAIMDQAYPFMVSNVNCGINIAFKPWLWAVLYAAILLLYFVINKALVGRLNKIVPAEVLKNRE</sequence>
<dbReference type="InterPro" id="IPR003838">
    <property type="entry name" value="ABC3_permease_C"/>
</dbReference>
<dbReference type="InterPro" id="IPR038766">
    <property type="entry name" value="Membrane_comp_ABC_pdt"/>
</dbReference>
<feature type="transmembrane region" description="Helical" evidence="7">
    <location>
        <begin position="20"/>
        <end position="45"/>
    </location>
</feature>
<evidence type="ECO:0000256" key="3">
    <source>
        <dbReference type="ARBA" id="ARBA00022692"/>
    </source>
</evidence>
<evidence type="ECO:0000313" key="10">
    <source>
        <dbReference type="Proteomes" id="UP000606720"/>
    </source>
</evidence>
<evidence type="ECO:0000256" key="5">
    <source>
        <dbReference type="ARBA" id="ARBA00023136"/>
    </source>
</evidence>
<gene>
    <name evidence="9" type="ORF">H8S17_00625</name>
</gene>
<name>A0A923LM16_9FIRM</name>
<dbReference type="Proteomes" id="UP000606720">
    <property type="component" value="Unassembled WGS sequence"/>
</dbReference>
<feature type="transmembrane region" description="Helical" evidence="7">
    <location>
        <begin position="460"/>
        <end position="488"/>
    </location>
</feature>
<comment type="subcellular location">
    <subcellularLocation>
        <location evidence="1">Cell membrane</location>
        <topology evidence="1">Multi-pass membrane protein</topology>
    </subcellularLocation>
</comment>
<keyword evidence="5 7" id="KW-0472">Membrane</keyword>
<feature type="transmembrane region" description="Helical" evidence="7">
    <location>
        <begin position="508"/>
        <end position="532"/>
    </location>
</feature>
<feature type="transmembrane region" description="Helical" evidence="7">
    <location>
        <begin position="578"/>
        <end position="597"/>
    </location>
</feature>
<evidence type="ECO:0000256" key="4">
    <source>
        <dbReference type="ARBA" id="ARBA00022989"/>
    </source>
</evidence>
<evidence type="ECO:0000256" key="2">
    <source>
        <dbReference type="ARBA" id="ARBA00022475"/>
    </source>
</evidence>